<feature type="transmembrane region" description="Helical" evidence="5">
    <location>
        <begin position="125"/>
        <end position="148"/>
    </location>
</feature>
<feature type="transmembrane region" description="Helical" evidence="5">
    <location>
        <begin position="87"/>
        <end position="113"/>
    </location>
</feature>
<evidence type="ECO:0000256" key="1">
    <source>
        <dbReference type="ARBA" id="ARBA00004141"/>
    </source>
</evidence>
<protein>
    <recommendedName>
        <fullName evidence="5">Transport permease protein</fullName>
    </recommendedName>
</protein>
<proteinExistence type="inferred from homology"/>
<dbReference type="Proteomes" id="UP001197974">
    <property type="component" value="Chromosome"/>
</dbReference>
<keyword evidence="3 5" id="KW-1133">Transmembrane helix</keyword>
<reference evidence="7 8" key="1">
    <citation type="submission" date="2023-06" db="EMBL/GenBank/DDBJ databases">
        <title>Five Gram-positive bacteria isolated from mangrove sediments in Shenzhen, Guangdong, China.</title>
        <authorList>
            <person name="Yu S."/>
            <person name="Zheng W."/>
            <person name="Huang Y."/>
        </authorList>
    </citation>
    <scope>NUCLEOTIDE SEQUENCE [LARGE SCALE GENOMIC DNA]</scope>
    <source>
        <strain evidence="7 8">SaN35-3</strain>
    </source>
</reference>
<comment type="subcellular location">
    <subcellularLocation>
        <location evidence="5">Cell membrane</location>
        <topology evidence="5">Multi-pass membrane protein</topology>
    </subcellularLocation>
    <subcellularLocation>
        <location evidence="1">Membrane</location>
        <topology evidence="1">Multi-pass membrane protein</topology>
    </subcellularLocation>
</comment>
<feature type="transmembrane region" description="Helical" evidence="5">
    <location>
        <begin position="44"/>
        <end position="66"/>
    </location>
</feature>
<evidence type="ECO:0000256" key="2">
    <source>
        <dbReference type="ARBA" id="ARBA00022692"/>
    </source>
</evidence>
<feature type="domain" description="ABC transmembrane type-2" evidence="6">
    <location>
        <begin position="12"/>
        <end position="237"/>
    </location>
</feature>
<keyword evidence="2 5" id="KW-0812">Transmembrane</keyword>
<dbReference type="PANTHER" id="PTHR43027:SF1">
    <property type="entry name" value="DOXORUBICIN RESISTANCE ABC TRANSPORTER PERMEASE PROTEIN DRRC-RELATED"/>
    <property type="match status" value="1"/>
</dbReference>
<comment type="caution">
    <text evidence="5">Lacks conserved residue(s) required for the propagation of feature annotation.</text>
</comment>
<keyword evidence="5" id="KW-0813">Transport</keyword>
<feature type="transmembrane region" description="Helical" evidence="5">
    <location>
        <begin position="20"/>
        <end position="38"/>
    </location>
</feature>
<evidence type="ECO:0000313" key="7">
    <source>
        <dbReference type="EMBL" id="WLR41796.1"/>
    </source>
</evidence>
<dbReference type="EMBL" id="CP129013">
    <property type="protein sequence ID" value="WLR41796.1"/>
    <property type="molecule type" value="Genomic_DNA"/>
</dbReference>
<keyword evidence="5" id="KW-1003">Cell membrane</keyword>
<dbReference type="InterPro" id="IPR013525">
    <property type="entry name" value="ABC2_TM"/>
</dbReference>
<name>A0ABY9JQW5_9BACI</name>
<organism evidence="7 8">
    <name type="scientific">Bacillus carboniphilus</name>
    <dbReference type="NCBI Taxonomy" id="86663"/>
    <lineage>
        <taxon>Bacteria</taxon>
        <taxon>Bacillati</taxon>
        <taxon>Bacillota</taxon>
        <taxon>Bacilli</taxon>
        <taxon>Bacillales</taxon>
        <taxon>Bacillaceae</taxon>
        <taxon>Bacillus</taxon>
    </lineage>
</organism>
<comment type="similarity">
    <text evidence="5">Belongs to the ABC-2 integral membrane protein family.</text>
</comment>
<evidence type="ECO:0000313" key="8">
    <source>
        <dbReference type="Proteomes" id="UP001197974"/>
    </source>
</evidence>
<gene>
    <name evidence="7" type="ORF">LC087_13190</name>
</gene>
<dbReference type="PANTHER" id="PTHR43027">
    <property type="entry name" value="DOXORUBICIN RESISTANCE ABC TRANSPORTER PERMEASE PROTEIN DRRC-RELATED"/>
    <property type="match status" value="1"/>
</dbReference>
<dbReference type="RefSeq" id="WP_226541295.1">
    <property type="nucleotide sequence ID" value="NZ_CP129013.1"/>
</dbReference>
<feature type="transmembrane region" description="Helical" evidence="5">
    <location>
        <begin position="212"/>
        <end position="231"/>
    </location>
</feature>
<dbReference type="InterPro" id="IPR000412">
    <property type="entry name" value="ABC_2_transport"/>
</dbReference>
<evidence type="ECO:0000256" key="3">
    <source>
        <dbReference type="ARBA" id="ARBA00022989"/>
    </source>
</evidence>
<sequence>MISVIFRSMITTSLRDKISLGYSLIFPFVLLIGLGLYFDEGAMPVNIVAGVTAISTTIWGMQGIAFQIHFQRNRGVYKLLNLTPFTTFSFVTIMTLARTFLGVMINMVIWLAGMLFFQLELSLEMIFSPLLLTMLACLCFSSIGFFIANLANNEGQINMYCNLIQLPMILMSEAFYSLNSAPDWVVVLGKILPFEYYVKALKGMLTSEYDSMIMAIISLGSYFIIMTLLAVKTFKWEQKSLVKKKGKPSLYS</sequence>
<evidence type="ECO:0000256" key="4">
    <source>
        <dbReference type="ARBA" id="ARBA00023136"/>
    </source>
</evidence>
<dbReference type="PIRSF" id="PIRSF006648">
    <property type="entry name" value="DrrB"/>
    <property type="match status" value="1"/>
</dbReference>
<keyword evidence="4 5" id="KW-0472">Membrane</keyword>
<dbReference type="InterPro" id="IPR047817">
    <property type="entry name" value="ABC2_TM_bact-type"/>
</dbReference>
<keyword evidence="8" id="KW-1185">Reference proteome</keyword>
<dbReference type="PROSITE" id="PS51012">
    <property type="entry name" value="ABC_TM2"/>
    <property type="match status" value="1"/>
</dbReference>
<dbReference type="Pfam" id="PF01061">
    <property type="entry name" value="ABC2_membrane"/>
    <property type="match status" value="1"/>
</dbReference>
<evidence type="ECO:0000259" key="6">
    <source>
        <dbReference type="PROSITE" id="PS51012"/>
    </source>
</evidence>
<evidence type="ECO:0000256" key="5">
    <source>
        <dbReference type="RuleBase" id="RU361157"/>
    </source>
</evidence>
<accession>A0ABY9JQW5</accession>
<dbReference type="InterPro" id="IPR052902">
    <property type="entry name" value="ABC-2_transporter"/>
</dbReference>